<dbReference type="Proteomes" id="UP000008022">
    <property type="component" value="Unassembled WGS sequence"/>
</dbReference>
<dbReference type="PANTHER" id="PTHR34272">
    <property type="entry name" value="EXPRESSED PROTEIN"/>
    <property type="match status" value="1"/>
</dbReference>
<feature type="domain" description="DUF7086" evidence="2">
    <location>
        <begin position="188"/>
        <end position="319"/>
    </location>
</feature>
<dbReference type="Pfam" id="PF23324">
    <property type="entry name" value="DUF7086"/>
    <property type="match status" value="2"/>
</dbReference>
<feature type="region of interest" description="Disordered" evidence="1">
    <location>
        <begin position="375"/>
        <end position="440"/>
    </location>
</feature>
<organism evidence="3 4">
    <name type="scientific">Oryza rufipogon</name>
    <name type="common">Brownbeard rice</name>
    <name type="synonym">Asian wild rice</name>
    <dbReference type="NCBI Taxonomy" id="4529"/>
    <lineage>
        <taxon>Eukaryota</taxon>
        <taxon>Viridiplantae</taxon>
        <taxon>Streptophyta</taxon>
        <taxon>Embryophyta</taxon>
        <taxon>Tracheophyta</taxon>
        <taxon>Spermatophyta</taxon>
        <taxon>Magnoliopsida</taxon>
        <taxon>Liliopsida</taxon>
        <taxon>Poales</taxon>
        <taxon>Poaceae</taxon>
        <taxon>BOP clade</taxon>
        <taxon>Oryzoideae</taxon>
        <taxon>Oryzeae</taxon>
        <taxon>Oryzinae</taxon>
        <taxon>Oryza</taxon>
    </lineage>
</organism>
<dbReference type="InterPro" id="IPR055513">
    <property type="entry name" value="DUF7086"/>
</dbReference>
<feature type="compositionally biased region" description="Low complexity" evidence="1">
    <location>
        <begin position="118"/>
        <end position="142"/>
    </location>
</feature>
<reference evidence="3" key="2">
    <citation type="submission" date="2015-06" db="UniProtKB">
        <authorList>
            <consortium name="EnsemblPlants"/>
        </authorList>
    </citation>
    <scope>IDENTIFICATION</scope>
</reference>
<dbReference type="eggNOG" id="ENOG502S1D9">
    <property type="taxonomic scope" value="Eukaryota"/>
</dbReference>
<feature type="compositionally biased region" description="Low complexity" evidence="1">
    <location>
        <begin position="1"/>
        <end position="26"/>
    </location>
</feature>
<dbReference type="EnsemblPlants" id="ORUFI05G26550.1">
    <property type="protein sequence ID" value="ORUFI05G26550.1"/>
    <property type="gene ID" value="ORUFI05G26550"/>
</dbReference>
<feature type="domain" description="DUF7086" evidence="2">
    <location>
        <begin position="450"/>
        <end position="582"/>
    </location>
</feature>
<dbReference type="STRING" id="4529.A0A0E0PQT7"/>
<dbReference type="AlphaFoldDB" id="A0A0E0PQT7"/>
<reference evidence="4" key="1">
    <citation type="submission" date="2013-06" db="EMBL/GenBank/DDBJ databases">
        <authorList>
            <person name="Zhao Q."/>
        </authorList>
    </citation>
    <scope>NUCLEOTIDE SEQUENCE</scope>
    <source>
        <strain evidence="4">cv. W1943</strain>
    </source>
</reference>
<evidence type="ECO:0000256" key="1">
    <source>
        <dbReference type="SAM" id="MobiDB-lite"/>
    </source>
</evidence>
<protein>
    <recommendedName>
        <fullName evidence="2">DUF7086 domain-containing protein</fullName>
    </recommendedName>
</protein>
<keyword evidence="4" id="KW-1185">Reference proteome</keyword>
<feature type="region of interest" description="Disordered" evidence="1">
    <location>
        <begin position="118"/>
        <end position="175"/>
    </location>
</feature>
<proteinExistence type="predicted"/>
<dbReference type="HOGENOM" id="CLU_458129_0_0_1"/>
<dbReference type="PANTHER" id="PTHR34272:SF1">
    <property type="entry name" value="EXPRESSED PROTEIN"/>
    <property type="match status" value="1"/>
</dbReference>
<name>A0A0E0PQT7_ORYRU</name>
<feature type="region of interest" description="Disordered" evidence="1">
    <location>
        <begin position="1"/>
        <end position="84"/>
    </location>
</feature>
<feature type="compositionally biased region" description="Low complexity" evidence="1">
    <location>
        <begin position="375"/>
        <end position="390"/>
    </location>
</feature>
<dbReference type="OMA" id="VFSCFNF"/>
<evidence type="ECO:0000313" key="4">
    <source>
        <dbReference type="Proteomes" id="UP000008022"/>
    </source>
</evidence>
<evidence type="ECO:0000259" key="2">
    <source>
        <dbReference type="Pfam" id="PF23324"/>
    </source>
</evidence>
<dbReference type="Gramene" id="ORUFI05G26550.1">
    <property type="protein sequence ID" value="ORUFI05G26550.1"/>
    <property type="gene ID" value="ORUFI05G26550"/>
</dbReference>
<sequence>MGREASSPPWAAATAANGVAGSSSSGQKRKAAVDDDGRGEDDNWLKLSLAPVDYGDPTGDVVDNNSSSCAPAVMTSTEERSGTAAGVASGSARAGLIPNGAVPIFPCFNFLGTSTSSSSLSHLHQQSSSTRRQSNASTSSSSGGIGGGDDDEAPNVMNGGDKNDGNALPDPPYPWATNEVAKHHSLVELARRDIININGEARCRRCDTRKMIVYNIATKFREVSDYFRQNYQHMNDRAQARWMNPVVPNCDSCGHERCMRPVIAAEKERINWLFLLLGETLGLCTLDQLKYFCAHTNRRRTGAKDRVLFSTYEELCNQLAPGLITGHDQLGMLMTSTEERPATAACVASRSLIPNGAVPVFPCFNFLGTSTSSSSLSHLHQQSSSTLRQSNVSMASSSGIGGGDDNEALGNIVAPNVPNGGGNDNNGGNAPPDPPYPWATNEAAKHHSLAELTRRDIKTIRGEARCRRCDTHKMIKYDIATKFQEVSNYFRQNYQHMNDRALARWMNPVVPNCDNCGHEKCMRPVIAAEKERINWLFLLLGETLGLRMLDQLKYFCAHTNRHRTGAKDRVLFSTYEELCNQLAPGLITCHDQSRMC</sequence>
<accession>A0A0E0PQT7</accession>
<evidence type="ECO:0000313" key="3">
    <source>
        <dbReference type="EnsemblPlants" id="ORUFI05G26550.1"/>
    </source>
</evidence>
<feature type="compositionally biased region" description="Basic and acidic residues" evidence="1">
    <location>
        <begin position="31"/>
        <end position="44"/>
    </location>
</feature>